<reference evidence="4" key="1">
    <citation type="journal article" date="2012" name="Science">
        <title>The Paleozoic origin of enzymatic lignin decomposition reconstructed from 31 fungal genomes.</title>
        <authorList>
            <person name="Floudas D."/>
            <person name="Binder M."/>
            <person name="Riley R."/>
            <person name="Barry K."/>
            <person name="Blanchette R.A."/>
            <person name="Henrissat B."/>
            <person name="Martinez A.T."/>
            <person name="Otillar R."/>
            <person name="Spatafora J.W."/>
            <person name="Yadav J.S."/>
            <person name="Aerts A."/>
            <person name="Benoit I."/>
            <person name="Boyd A."/>
            <person name="Carlson A."/>
            <person name="Copeland A."/>
            <person name="Coutinho P.M."/>
            <person name="de Vries R.P."/>
            <person name="Ferreira P."/>
            <person name="Findley K."/>
            <person name="Foster B."/>
            <person name="Gaskell J."/>
            <person name="Glotzer D."/>
            <person name="Gorecki P."/>
            <person name="Heitman J."/>
            <person name="Hesse C."/>
            <person name="Hori C."/>
            <person name="Igarashi K."/>
            <person name="Jurgens J.A."/>
            <person name="Kallen N."/>
            <person name="Kersten P."/>
            <person name="Kohler A."/>
            <person name="Kuees U."/>
            <person name="Kumar T.K.A."/>
            <person name="Kuo A."/>
            <person name="LaButti K."/>
            <person name="Larrondo L.F."/>
            <person name="Lindquist E."/>
            <person name="Ling A."/>
            <person name="Lombard V."/>
            <person name="Lucas S."/>
            <person name="Lundell T."/>
            <person name="Martin R."/>
            <person name="McLaughlin D.J."/>
            <person name="Morgenstern I."/>
            <person name="Morin E."/>
            <person name="Murat C."/>
            <person name="Nagy L.G."/>
            <person name="Nolan M."/>
            <person name="Ohm R.A."/>
            <person name="Patyshakuliyeva A."/>
            <person name="Rokas A."/>
            <person name="Ruiz-Duenas F.J."/>
            <person name="Sabat G."/>
            <person name="Salamov A."/>
            <person name="Samejima M."/>
            <person name="Schmutz J."/>
            <person name="Slot J.C."/>
            <person name="St John F."/>
            <person name="Stenlid J."/>
            <person name="Sun H."/>
            <person name="Sun S."/>
            <person name="Syed K."/>
            <person name="Tsang A."/>
            <person name="Wiebenga A."/>
            <person name="Young D."/>
            <person name="Pisabarro A."/>
            <person name="Eastwood D.C."/>
            <person name="Martin F."/>
            <person name="Cullen D."/>
            <person name="Grigoriev I.V."/>
            <person name="Hibbett D.S."/>
        </authorList>
    </citation>
    <scope>NUCLEOTIDE SEQUENCE [LARGE SCALE GENOMIC DNA]</scope>
    <source>
        <strain evidence="4">RWD-64-598 SS2</strain>
    </source>
</reference>
<evidence type="ECO:0000313" key="3">
    <source>
        <dbReference type="EMBL" id="EIW77443.1"/>
    </source>
</evidence>
<keyword evidence="4" id="KW-1185">Reference proteome</keyword>
<gene>
    <name evidence="3" type="ORF">CONPUDRAFT_76160</name>
</gene>
<keyword evidence="1" id="KW-1133">Transmembrane helix</keyword>
<dbReference type="Proteomes" id="UP000053558">
    <property type="component" value="Unassembled WGS sequence"/>
</dbReference>
<keyword evidence="1" id="KW-0812">Transmembrane</keyword>
<dbReference type="GeneID" id="19209467"/>
<keyword evidence="2" id="KW-0732">Signal</keyword>
<dbReference type="RefSeq" id="XP_007772451.1">
    <property type="nucleotide sequence ID" value="XM_007774261.1"/>
</dbReference>
<evidence type="ECO:0000256" key="2">
    <source>
        <dbReference type="SAM" id="SignalP"/>
    </source>
</evidence>
<dbReference type="AlphaFoldDB" id="A0A5M3ME71"/>
<sequence>MLKAALLSSTFSMAGVQCWTLFPTQGDTPMSWNMAEDWFCSPLGTCHVPNNVITALKICAVALAFASLQQGLLAVTLHLVGIIVNTAQDEQYWRQLGHPKGLRLDTNTVLQFITSPLSVFTLSKPILHWMLSLTSNADIYSTLIFEWYPVQILNFTLFLAMVAAILTMLALWRPRGFQPATYGHIQSIADLVDEWPAEGQKRMYWGHKGLHEPRHPERRFSDWHAGEKWCHAGTSPIPLKPVNGNALYA</sequence>
<feature type="signal peptide" evidence="2">
    <location>
        <begin position="1"/>
        <end position="18"/>
    </location>
</feature>
<evidence type="ECO:0000256" key="1">
    <source>
        <dbReference type="SAM" id="Phobius"/>
    </source>
</evidence>
<comment type="caution">
    <text evidence="3">The sequence shown here is derived from an EMBL/GenBank/DDBJ whole genome shotgun (WGS) entry which is preliminary data.</text>
</comment>
<organism evidence="3 4">
    <name type="scientific">Coniophora puteana (strain RWD-64-598)</name>
    <name type="common">Brown rot fungus</name>
    <dbReference type="NCBI Taxonomy" id="741705"/>
    <lineage>
        <taxon>Eukaryota</taxon>
        <taxon>Fungi</taxon>
        <taxon>Dikarya</taxon>
        <taxon>Basidiomycota</taxon>
        <taxon>Agaricomycotina</taxon>
        <taxon>Agaricomycetes</taxon>
        <taxon>Agaricomycetidae</taxon>
        <taxon>Boletales</taxon>
        <taxon>Coniophorineae</taxon>
        <taxon>Coniophoraceae</taxon>
        <taxon>Coniophora</taxon>
    </lineage>
</organism>
<keyword evidence="1" id="KW-0472">Membrane</keyword>
<evidence type="ECO:0000313" key="4">
    <source>
        <dbReference type="Proteomes" id="UP000053558"/>
    </source>
</evidence>
<protein>
    <submittedName>
        <fullName evidence="3">Uncharacterized protein</fullName>
    </submittedName>
</protein>
<dbReference type="OrthoDB" id="2688021at2759"/>
<name>A0A5M3ME71_CONPW</name>
<feature type="chain" id="PRO_5024451155" evidence="2">
    <location>
        <begin position="19"/>
        <end position="249"/>
    </location>
</feature>
<accession>A0A5M3ME71</accession>
<dbReference type="EMBL" id="JH711584">
    <property type="protein sequence ID" value="EIW77443.1"/>
    <property type="molecule type" value="Genomic_DNA"/>
</dbReference>
<dbReference type="KEGG" id="cput:CONPUDRAFT_76160"/>
<feature type="transmembrane region" description="Helical" evidence="1">
    <location>
        <begin position="151"/>
        <end position="172"/>
    </location>
</feature>
<proteinExistence type="predicted"/>